<dbReference type="CDD" id="cd04301">
    <property type="entry name" value="NAT_SF"/>
    <property type="match status" value="1"/>
</dbReference>
<dbReference type="PANTHER" id="PTHR43877">
    <property type="entry name" value="AMINOALKYLPHOSPHONATE N-ACETYLTRANSFERASE-RELATED-RELATED"/>
    <property type="match status" value="1"/>
</dbReference>
<dbReference type="EMBL" id="BAABEX010000031">
    <property type="protein sequence ID" value="GAA4430493.1"/>
    <property type="molecule type" value="Genomic_DNA"/>
</dbReference>
<evidence type="ECO:0000313" key="4">
    <source>
        <dbReference type="EMBL" id="GAA4430493.1"/>
    </source>
</evidence>
<keyword evidence="2" id="KW-0012">Acyltransferase</keyword>
<name>A0ABP8LIS8_9BURK</name>
<gene>
    <name evidence="4" type="ORF">GCM10023090_31980</name>
</gene>
<feature type="domain" description="N-acetyltransferase" evidence="3">
    <location>
        <begin position="5"/>
        <end position="157"/>
    </location>
</feature>
<evidence type="ECO:0000259" key="3">
    <source>
        <dbReference type="PROSITE" id="PS51186"/>
    </source>
</evidence>
<keyword evidence="5" id="KW-1185">Reference proteome</keyword>
<dbReference type="InterPro" id="IPR050832">
    <property type="entry name" value="Bact_Acetyltransf"/>
</dbReference>
<dbReference type="PROSITE" id="PS51186">
    <property type="entry name" value="GNAT"/>
    <property type="match status" value="1"/>
</dbReference>
<dbReference type="InterPro" id="IPR016181">
    <property type="entry name" value="Acyl_CoA_acyltransferase"/>
</dbReference>
<accession>A0ABP8LIS8</accession>
<keyword evidence="1" id="KW-0808">Transferase</keyword>
<dbReference type="Proteomes" id="UP001501788">
    <property type="component" value="Unassembled WGS sequence"/>
</dbReference>
<comment type="caution">
    <text evidence="4">The sequence shown here is derived from an EMBL/GenBank/DDBJ whole genome shotgun (WGS) entry which is preliminary data.</text>
</comment>
<reference evidence="5" key="1">
    <citation type="journal article" date="2019" name="Int. J. Syst. Evol. Microbiol.">
        <title>The Global Catalogue of Microorganisms (GCM) 10K type strain sequencing project: providing services to taxonomists for standard genome sequencing and annotation.</title>
        <authorList>
            <consortium name="The Broad Institute Genomics Platform"/>
            <consortium name="The Broad Institute Genome Sequencing Center for Infectious Disease"/>
            <person name="Wu L."/>
            <person name="Ma J."/>
        </authorList>
    </citation>
    <scope>NUCLEOTIDE SEQUENCE [LARGE SCALE GENOMIC DNA]</scope>
    <source>
        <strain evidence="5">JCM 31890</strain>
    </source>
</reference>
<proteinExistence type="predicted"/>
<dbReference type="Pfam" id="PF00583">
    <property type="entry name" value="Acetyltransf_1"/>
    <property type="match status" value="1"/>
</dbReference>
<dbReference type="Gene3D" id="3.40.630.30">
    <property type="match status" value="1"/>
</dbReference>
<protein>
    <submittedName>
        <fullName evidence="4">GNAT family N-acetyltransferase</fullName>
    </submittedName>
</protein>
<organism evidence="4 5">
    <name type="scientific">Acidovorax lacteus</name>
    <dbReference type="NCBI Taxonomy" id="1924988"/>
    <lineage>
        <taxon>Bacteria</taxon>
        <taxon>Pseudomonadati</taxon>
        <taxon>Pseudomonadota</taxon>
        <taxon>Betaproteobacteria</taxon>
        <taxon>Burkholderiales</taxon>
        <taxon>Comamonadaceae</taxon>
        <taxon>Acidovorax</taxon>
    </lineage>
</organism>
<sequence>MTAPCTIRPATAADLPAAAQLFDLYRQFYEQPPDAARALAFLQARQARGESVLLVAQGNAQQLVGLCQLYPSFCSVEAQPIYVLYDLFVHPAARQQGVARQLLQAAEARAAADGMARMDLTTAHTNTAAQALYAAMGWVRDTVFCTYTRRVAAAPRA</sequence>
<dbReference type="InterPro" id="IPR000182">
    <property type="entry name" value="GNAT_dom"/>
</dbReference>
<evidence type="ECO:0000256" key="1">
    <source>
        <dbReference type="ARBA" id="ARBA00022679"/>
    </source>
</evidence>
<dbReference type="PANTHER" id="PTHR43877:SF1">
    <property type="entry name" value="ACETYLTRANSFERASE"/>
    <property type="match status" value="1"/>
</dbReference>
<evidence type="ECO:0000313" key="5">
    <source>
        <dbReference type="Proteomes" id="UP001501788"/>
    </source>
</evidence>
<evidence type="ECO:0000256" key="2">
    <source>
        <dbReference type="ARBA" id="ARBA00023315"/>
    </source>
</evidence>
<dbReference type="SUPFAM" id="SSF55729">
    <property type="entry name" value="Acyl-CoA N-acyltransferases (Nat)"/>
    <property type="match status" value="1"/>
</dbReference>
<dbReference type="RefSeq" id="WP_345067642.1">
    <property type="nucleotide sequence ID" value="NZ_BAABEX010000031.1"/>
</dbReference>